<dbReference type="Pfam" id="PF16313">
    <property type="entry name" value="DUF4953"/>
    <property type="match status" value="1"/>
</dbReference>
<evidence type="ECO:0000259" key="1">
    <source>
        <dbReference type="Pfam" id="PF16313"/>
    </source>
</evidence>
<evidence type="ECO:0000313" key="3">
    <source>
        <dbReference type="Proteomes" id="UP000264217"/>
    </source>
</evidence>
<comment type="caution">
    <text evidence="2">The sequence shown here is derived from an EMBL/GenBank/DDBJ whole genome shotgun (WGS) entry which is preliminary data.</text>
</comment>
<dbReference type="EMBL" id="QWDC01000015">
    <property type="protein sequence ID" value="RFZ89872.1"/>
    <property type="molecule type" value="Genomic_DNA"/>
</dbReference>
<dbReference type="InterPro" id="IPR032534">
    <property type="entry name" value="EcxA_zinc-bd"/>
</dbReference>
<dbReference type="AlphaFoldDB" id="A0A372NLP1"/>
<name>A0A372NLP1_9SPHI</name>
<sequence length="277" mass="31651">MKFDPRAQTEDLGDDPVKASRYGIKNLQYILPRLPQWTAEEGNNNRNLTEAYDALKGQYAAYLNHVLKYVGAYYRNNTKEGQQDAVFVAEPLQLQQDVLRFFDDELFKTPNWLLDREVLKKISGTSYVGSPLPEAVTPLAHLQMIQGDVIGRLLDIKTLANLRSNMERFGKAAYPVEEYIKTIHRYVWTELTGNGLKKEDDARRNLQKLYLRSIAKALKVKEQADDIENDAASILRADIVHLSAQLKSAIPQTKDTLTLVHFQDMQLRASKILDDDK</sequence>
<evidence type="ECO:0000313" key="2">
    <source>
        <dbReference type="EMBL" id="RFZ89872.1"/>
    </source>
</evidence>
<gene>
    <name evidence="2" type="ORF">D0C36_24355</name>
</gene>
<accession>A0A372NLP1</accession>
<protein>
    <recommendedName>
        <fullName evidence="1">EcxA zinc-binding domain-containing protein</fullName>
    </recommendedName>
</protein>
<dbReference type="PANTHER" id="PTHR38478:SF1">
    <property type="entry name" value="ZINC DEPENDENT METALLOPROTEASE DOMAIN LIPOPROTEIN"/>
    <property type="match status" value="1"/>
</dbReference>
<feature type="domain" description="EcxA zinc-binding" evidence="1">
    <location>
        <begin position="2"/>
        <end position="192"/>
    </location>
</feature>
<reference evidence="2 3" key="1">
    <citation type="submission" date="2018-08" db="EMBL/GenBank/DDBJ databases">
        <title>Mucilaginibacter sp. MYSH2.</title>
        <authorList>
            <person name="Seo T."/>
        </authorList>
    </citation>
    <scope>NUCLEOTIDE SEQUENCE [LARGE SCALE GENOMIC DNA]</scope>
    <source>
        <strain evidence="2 3">MYSH2</strain>
    </source>
</reference>
<dbReference type="Proteomes" id="UP000264217">
    <property type="component" value="Unassembled WGS sequence"/>
</dbReference>
<dbReference type="PANTHER" id="PTHR38478">
    <property type="entry name" value="PEPTIDASE M1A AND M12B"/>
    <property type="match status" value="1"/>
</dbReference>
<organism evidence="2 3">
    <name type="scientific">Mucilaginibacter conchicola</name>
    <dbReference type="NCBI Taxonomy" id="2303333"/>
    <lineage>
        <taxon>Bacteria</taxon>
        <taxon>Pseudomonadati</taxon>
        <taxon>Bacteroidota</taxon>
        <taxon>Sphingobacteriia</taxon>
        <taxon>Sphingobacteriales</taxon>
        <taxon>Sphingobacteriaceae</taxon>
        <taxon>Mucilaginibacter</taxon>
    </lineage>
</organism>
<proteinExistence type="predicted"/>
<keyword evidence="3" id="KW-1185">Reference proteome</keyword>